<protein>
    <submittedName>
        <fullName evidence="15">Olfactory receptor 52K1-like</fullName>
    </submittedName>
</protein>
<keyword evidence="4 13" id="KW-0812">Transmembrane</keyword>
<evidence type="ECO:0000256" key="7">
    <source>
        <dbReference type="ARBA" id="ARBA00023040"/>
    </source>
</evidence>
<evidence type="ECO:0000256" key="4">
    <source>
        <dbReference type="ARBA" id="ARBA00022692"/>
    </source>
</evidence>
<keyword evidence="5" id="KW-0552">Olfaction</keyword>
<organism evidence="15 16">
    <name type="scientific">Poecilia latipinna</name>
    <name type="common">sailfin molly</name>
    <dbReference type="NCBI Taxonomy" id="48699"/>
    <lineage>
        <taxon>Eukaryota</taxon>
        <taxon>Metazoa</taxon>
        <taxon>Chordata</taxon>
        <taxon>Craniata</taxon>
        <taxon>Vertebrata</taxon>
        <taxon>Euteleostomi</taxon>
        <taxon>Actinopterygii</taxon>
        <taxon>Neopterygii</taxon>
        <taxon>Teleostei</taxon>
        <taxon>Neoteleostei</taxon>
        <taxon>Acanthomorphata</taxon>
        <taxon>Ovalentaria</taxon>
        <taxon>Atherinomorphae</taxon>
        <taxon>Cyprinodontiformes</taxon>
        <taxon>Poeciliidae</taxon>
        <taxon>Poeciliinae</taxon>
        <taxon>Poecilia</taxon>
    </lineage>
</organism>
<dbReference type="PROSITE" id="PS50262">
    <property type="entry name" value="G_PROTEIN_RECEP_F1_2"/>
    <property type="match status" value="1"/>
</dbReference>
<feature type="transmembrane region" description="Helical" evidence="13">
    <location>
        <begin position="232"/>
        <end position="257"/>
    </location>
</feature>
<dbReference type="InterPro" id="IPR017452">
    <property type="entry name" value="GPCR_Rhodpsn_7TM"/>
</dbReference>
<dbReference type="PRINTS" id="PR00237">
    <property type="entry name" value="GPCRRHODOPSN"/>
</dbReference>
<keyword evidence="10" id="KW-0675">Receptor</keyword>
<feature type="transmembrane region" description="Helical" evidence="13">
    <location>
        <begin position="139"/>
        <end position="161"/>
    </location>
</feature>
<keyword evidence="7" id="KW-0297">G-protein coupled receptor</keyword>
<dbReference type="PANTHER" id="PTHR26450:SF391">
    <property type="entry name" value="ODORANT RECEPTOR-RELATED"/>
    <property type="match status" value="1"/>
</dbReference>
<dbReference type="Proteomes" id="UP000261500">
    <property type="component" value="Unplaced"/>
</dbReference>
<keyword evidence="16" id="KW-1185">Reference proteome</keyword>
<evidence type="ECO:0000256" key="10">
    <source>
        <dbReference type="ARBA" id="ARBA00023170"/>
    </source>
</evidence>
<evidence type="ECO:0000256" key="9">
    <source>
        <dbReference type="ARBA" id="ARBA00023157"/>
    </source>
</evidence>
<dbReference type="SUPFAM" id="SSF81321">
    <property type="entry name" value="Family A G protein-coupled receptor-like"/>
    <property type="match status" value="1"/>
</dbReference>
<dbReference type="InterPro" id="IPR000276">
    <property type="entry name" value="GPCR_Rhodpsn"/>
</dbReference>
<dbReference type="STRING" id="48699.ENSPLAP00000027846"/>
<evidence type="ECO:0000313" key="15">
    <source>
        <dbReference type="Ensembl" id="ENSPLAP00000027846.1"/>
    </source>
</evidence>
<dbReference type="GO" id="GO:0004984">
    <property type="term" value="F:olfactory receptor activity"/>
    <property type="evidence" value="ECO:0007669"/>
    <property type="project" value="InterPro"/>
</dbReference>
<evidence type="ECO:0000313" key="16">
    <source>
        <dbReference type="Proteomes" id="UP000261500"/>
    </source>
</evidence>
<dbReference type="GeneTree" id="ENSGT01150000286905"/>
<dbReference type="PANTHER" id="PTHR26450">
    <property type="entry name" value="OLFACTORY RECEPTOR 56B1-RELATED"/>
    <property type="match status" value="1"/>
</dbReference>
<keyword evidence="6 13" id="KW-1133">Transmembrane helix</keyword>
<dbReference type="InterPro" id="IPR050402">
    <property type="entry name" value="OR51/52/56-like"/>
</dbReference>
<keyword evidence="2" id="KW-1003">Cell membrane</keyword>
<proteinExistence type="predicted"/>
<evidence type="ECO:0000256" key="3">
    <source>
        <dbReference type="ARBA" id="ARBA00022606"/>
    </source>
</evidence>
<comment type="subcellular location">
    <subcellularLocation>
        <location evidence="1">Cell membrane</location>
        <topology evidence="1">Multi-pass membrane protein</topology>
    </subcellularLocation>
</comment>
<accession>A0A3B3VS41</accession>
<feature type="domain" description="G-protein coupled receptors family 1 profile" evidence="14">
    <location>
        <begin position="39"/>
        <end position="287"/>
    </location>
</feature>
<dbReference type="GO" id="GO:0005886">
    <property type="term" value="C:plasma membrane"/>
    <property type="evidence" value="ECO:0007669"/>
    <property type="project" value="UniProtKB-SubCell"/>
</dbReference>
<dbReference type="AlphaFoldDB" id="A0A3B3VS41"/>
<evidence type="ECO:0000256" key="8">
    <source>
        <dbReference type="ARBA" id="ARBA00023136"/>
    </source>
</evidence>
<keyword evidence="9" id="KW-1015">Disulfide bond</keyword>
<dbReference type="Pfam" id="PF13853">
    <property type="entry name" value="7tm_4"/>
    <property type="match status" value="1"/>
</dbReference>
<reference evidence="15" key="1">
    <citation type="submission" date="2025-08" db="UniProtKB">
        <authorList>
            <consortium name="Ensembl"/>
        </authorList>
    </citation>
    <scope>IDENTIFICATION</scope>
</reference>
<dbReference type="Gene3D" id="1.20.1070.10">
    <property type="entry name" value="Rhodopsin 7-helix transmembrane proteins"/>
    <property type="match status" value="1"/>
</dbReference>
<evidence type="ECO:0000256" key="12">
    <source>
        <dbReference type="ARBA" id="ARBA00023224"/>
    </source>
</evidence>
<dbReference type="FunFam" id="1.20.1070.10:FF:000024">
    <property type="entry name" value="Olfactory receptor"/>
    <property type="match status" value="1"/>
</dbReference>
<evidence type="ECO:0000256" key="1">
    <source>
        <dbReference type="ARBA" id="ARBA00004651"/>
    </source>
</evidence>
<evidence type="ECO:0000256" key="13">
    <source>
        <dbReference type="SAM" id="Phobius"/>
    </source>
</evidence>
<evidence type="ECO:0000259" key="14">
    <source>
        <dbReference type="PROSITE" id="PS50262"/>
    </source>
</evidence>
<feature type="transmembrane region" description="Helical" evidence="13">
    <location>
        <begin position="89"/>
        <end position="118"/>
    </location>
</feature>
<name>A0A3B3VS41_9TELE</name>
<evidence type="ECO:0000256" key="11">
    <source>
        <dbReference type="ARBA" id="ARBA00023180"/>
    </source>
</evidence>
<dbReference type="PRINTS" id="PR00245">
    <property type="entry name" value="OLFACTORYR"/>
</dbReference>
<evidence type="ECO:0000256" key="5">
    <source>
        <dbReference type="ARBA" id="ARBA00022725"/>
    </source>
</evidence>
<dbReference type="SMART" id="SM01381">
    <property type="entry name" value="7TM_GPCR_Srsx"/>
    <property type="match status" value="1"/>
</dbReference>
<keyword evidence="11" id="KW-0325">Glycoprotein</keyword>
<reference evidence="15" key="2">
    <citation type="submission" date="2025-09" db="UniProtKB">
        <authorList>
            <consortium name="Ensembl"/>
        </authorList>
    </citation>
    <scope>IDENTIFICATION</scope>
</reference>
<sequence>ILELWLQTHFILNGFAELGDLRPVLFVPFLLMFIVALLANSLLVYVVVSQRSLHQPMSILIAGMACVDLCLPVFFVPKMLLSFLFDWKGISLIGCLVQMHFIHFFGAFQSTILLWMALDRYFAICTPLHYHELMALQRFLKFIVPLVVRNMLLISLFVSLAGKLSFCRNVMNHCFCEHMALVELACGSTAINNHVGLLTVFLIPVFDFLFIAASYILIISTMLRSSSTSVKALHTCITHAMVITVSLAVALIALLSYRIKNELPAAVRVFFSTMYLLFPSCFNPIIYGIRTTEIRQHMLTTLTIMWLYIKPCGLIQLKNTLSIPKRC</sequence>
<dbReference type="Ensembl" id="ENSPLAT00000021235.1">
    <property type="protein sequence ID" value="ENSPLAP00000027846.1"/>
    <property type="gene ID" value="ENSPLAG00000016791.1"/>
</dbReference>
<keyword evidence="3" id="KW-0716">Sensory transduction</keyword>
<keyword evidence="12" id="KW-0807">Transducer</keyword>
<feature type="transmembrane region" description="Helical" evidence="13">
    <location>
        <begin position="197"/>
        <end position="220"/>
    </location>
</feature>
<dbReference type="GO" id="GO:0004930">
    <property type="term" value="F:G protein-coupled receptor activity"/>
    <property type="evidence" value="ECO:0007669"/>
    <property type="project" value="UniProtKB-KW"/>
</dbReference>
<evidence type="ECO:0000256" key="2">
    <source>
        <dbReference type="ARBA" id="ARBA00022475"/>
    </source>
</evidence>
<feature type="transmembrane region" description="Helical" evidence="13">
    <location>
        <begin position="269"/>
        <end position="289"/>
    </location>
</feature>
<feature type="transmembrane region" description="Helical" evidence="13">
    <location>
        <begin position="25"/>
        <end position="47"/>
    </location>
</feature>
<evidence type="ECO:0000256" key="6">
    <source>
        <dbReference type="ARBA" id="ARBA00022989"/>
    </source>
</evidence>
<feature type="transmembrane region" description="Helical" evidence="13">
    <location>
        <begin position="59"/>
        <end position="77"/>
    </location>
</feature>
<dbReference type="InterPro" id="IPR000725">
    <property type="entry name" value="Olfact_rcpt"/>
</dbReference>
<keyword evidence="8 13" id="KW-0472">Membrane</keyword>